<dbReference type="GO" id="GO:0008270">
    <property type="term" value="F:zinc ion binding"/>
    <property type="evidence" value="ECO:0007669"/>
    <property type="project" value="TreeGrafter"/>
</dbReference>
<dbReference type="GO" id="GO:0006729">
    <property type="term" value="P:tetrahydrobiopterin biosynthetic process"/>
    <property type="evidence" value="ECO:0007669"/>
    <property type="project" value="TreeGrafter"/>
</dbReference>
<dbReference type="Pfam" id="PF01227">
    <property type="entry name" value="GTP_cyclohydroI"/>
    <property type="match status" value="1"/>
</dbReference>
<evidence type="ECO:0000313" key="10">
    <source>
        <dbReference type="Proteomes" id="UP000660262"/>
    </source>
</evidence>
<keyword evidence="5" id="KW-0378">Hydrolase</keyword>
<evidence type="ECO:0000256" key="1">
    <source>
        <dbReference type="ARBA" id="ARBA00005080"/>
    </source>
</evidence>
<evidence type="ECO:0000313" key="9">
    <source>
        <dbReference type="EMBL" id="GHP05842.1"/>
    </source>
</evidence>
<accession>A0A830HGG5</accession>
<feature type="region of interest" description="Disordered" evidence="7">
    <location>
        <begin position="102"/>
        <end position="172"/>
    </location>
</feature>
<dbReference type="PANTHER" id="PTHR11109:SF7">
    <property type="entry name" value="GTP CYCLOHYDROLASE 1"/>
    <property type="match status" value="1"/>
</dbReference>
<name>A0A830HGG5_9CHLO</name>
<evidence type="ECO:0000256" key="6">
    <source>
        <dbReference type="ARBA" id="ARBA00030854"/>
    </source>
</evidence>
<evidence type="ECO:0000256" key="4">
    <source>
        <dbReference type="ARBA" id="ARBA00017272"/>
    </source>
</evidence>
<feature type="compositionally biased region" description="Basic residues" evidence="7">
    <location>
        <begin position="145"/>
        <end position="155"/>
    </location>
</feature>
<evidence type="ECO:0000256" key="7">
    <source>
        <dbReference type="SAM" id="MobiDB-lite"/>
    </source>
</evidence>
<comment type="caution">
    <text evidence="9">The sequence shown here is derived from an EMBL/GenBank/DDBJ whole genome shotgun (WGS) entry which is preliminary data.</text>
</comment>
<dbReference type="AlphaFoldDB" id="A0A830HGG5"/>
<evidence type="ECO:0000259" key="8">
    <source>
        <dbReference type="Pfam" id="PF01227"/>
    </source>
</evidence>
<sequence>MPAMEKVTGIGSNVGGYGSTHVTATNHAPMDKQTLAVAGGSCGGNGNGNVPGGPWSRVGGREDLSLVVATLIALLGHDNALPGVRDTPSRVARAVSRALASTLSHDLSRSSTSATPTPTPTQTQQQQIKAGSVERSQQINTQTPPRRHHHSHNHNQQKTQPAANGGTTDGWHSAMEPALAALFDEQVAQTNSNESQDMAPIVAVRDVGTSLWTQTTGVPEPCLVSLAYVPSGRIVGLSKVARVAAALSLRPWDSHDEYAEAVCEAMHAATGADGTFVWVRRNNVVLGRHGISTLQPNNGERFDELVILAPDVEENNNATPSLVEHQQHIQEDPRDTQAVHAAAERILLACIPAATPTLARAHLTNDMEARIRQLAKGYADWLLRRTQGYVTPTFHEAKQNIPAGDGGAAWTSLHCGRVSVVEKLPIESLCEHHMLPFQGHATVAVWASCDAASMRASKRRRGTGERDSWDDALPSRAELSWTCLRRSRTLQVQERLGFEIAGDVVDRVSAALGEHAVVHACVLVNCTHGCMLTRGVEQRGSLTSTVSWRGVRDAEAPAELRRAIMRSIQTLC</sequence>
<feature type="domain" description="GTP cyclohydrolase I" evidence="8">
    <location>
        <begin position="487"/>
        <end position="556"/>
    </location>
</feature>
<dbReference type="OrthoDB" id="4966at2759"/>
<dbReference type="InterPro" id="IPR001474">
    <property type="entry name" value="GTP_CycHdrlase_I"/>
</dbReference>
<dbReference type="InterPro" id="IPR043133">
    <property type="entry name" value="GTP-CH-I_C/QueF"/>
</dbReference>
<dbReference type="GO" id="GO:0003934">
    <property type="term" value="F:GTP cyclohydrolase I activity"/>
    <property type="evidence" value="ECO:0007669"/>
    <property type="project" value="UniProtKB-EC"/>
</dbReference>
<feature type="compositionally biased region" description="Polar residues" evidence="7">
    <location>
        <begin position="134"/>
        <end position="143"/>
    </location>
</feature>
<dbReference type="GO" id="GO:0005525">
    <property type="term" value="F:GTP binding"/>
    <property type="evidence" value="ECO:0007669"/>
    <property type="project" value="TreeGrafter"/>
</dbReference>
<dbReference type="InterPro" id="IPR020602">
    <property type="entry name" value="GTP_CycHdrlase_I_dom"/>
</dbReference>
<comment type="pathway">
    <text evidence="1">Cofactor biosynthesis; 7,8-dihydroneopterin triphosphate biosynthesis; 7,8-dihydroneopterin triphosphate from GTP: step 1/1.</text>
</comment>
<protein>
    <recommendedName>
        <fullName evidence="4">GTP cyclohydrolase 1</fullName>
        <ecNumber evidence="3">3.5.4.16</ecNumber>
    </recommendedName>
    <alternativeName>
        <fullName evidence="6">GTP cyclohydrolase I</fullName>
    </alternativeName>
</protein>
<dbReference type="SUPFAM" id="SSF55620">
    <property type="entry name" value="Tetrahydrobiopterin biosynthesis enzymes-like"/>
    <property type="match status" value="3"/>
</dbReference>
<dbReference type="UniPathway" id="UPA00848">
    <property type="reaction ID" value="UER00151"/>
</dbReference>
<dbReference type="PANTHER" id="PTHR11109">
    <property type="entry name" value="GTP CYCLOHYDROLASE I"/>
    <property type="match status" value="1"/>
</dbReference>
<dbReference type="Proteomes" id="UP000660262">
    <property type="component" value="Unassembled WGS sequence"/>
</dbReference>
<evidence type="ECO:0000256" key="5">
    <source>
        <dbReference type="ARBA" id="ARBA00022801"/>
    </source>
</evidence>
<gene>
    <name evidence="9" type="ORF">PPROV_000458900</name>
</gene>
<dbReference type="GO" id="GO:0046654">
    <property type="term" value="P:tetrahydrofolate biosynthetic process"/>
    <property type="evidence" value="ECO:0007669"/>
    <property type="project" value="InterPro"/>
</dbReference>
<dbReference type="Gene3D" id="3.30.1130.10">
    <property type="match status" value="2"/>
</dbReference>
<evidence type="ECO:0000256" key="3">
    <source>
        <dbReference type="ARBA" id="ARBA00012715"/>
    </source>
</evidence>
<keyword evidence="10" id="KW-1185">Reference proteome</keyword>
<evidence type="ECO:0000256" key="2">
    <source>
        <dbReference type="ARBA" id="ARBA00008085"/>
    </source>
</evidence>
<dbReference type="EMBL" id="BNJQ01000011">
    <property type="protein sequence ID" value="GHP05842.1"/>
    <property type="molecule type" value="Genomic_DNA"/>
</dbReference>
<proteinExistence type="inferred from homology"/>
<dbReference type="GO" id="GO:0005737">
    <property type="term" value="C:cytoplasm"/>
    <property type="evidence" value="ECO:0007669"/>
    <property type="project" value="TreeGrafter"/>
</dbReference>
<dbReference type="EC" id="3.5.4.16" evidence="3"/>
<organism evidence="9 10">
    <name type="scientific">Pycnococcus provasolii</name>
    <dbReference type="NCBI Taxonomy" id="41880"/>
    <lineage>
        <taxon>Eukaryota</taxon>
        <taxon>Viridiplantae</taxon>
        <taxon>Chlorophyta</taxon>
        <taxon>Pseudoscourfieldiophyceae</taxon>
        <taxon>Pseudoscourfieldiales</taxon>
        <taxon>Pycnococcaceae</taxon>
        <taxon>Pycnococcus</taxon>
    </lineage>
</organism>
<comment type="similarity">
    <text evidence="2">Belongs to the GTP cyclohydrolase I family.</text>
</comment>
<reference evidence="9" key="1">
    <citation type="submission" date="2020-10" db="EMBL/GenBank/DDBJ databases">
        <title>Unveiling of a novel bifunctional photoreceptor, Dualchrome1, isolated from a cosmopolitan green alga.</title>
        <authorList>
            <person name="Suzuki S."/>
            <person name="Kawachi M."/>
        </authorList>
    </citation>
    <scope>NUCLEOTIDE SEQUENCE</scope>
    <source>
        <strain evidence="9">NIES 2893</strain>
    </source>
</reference>